<reference evidence="2" key="2">
    <citation type="submission" date="2020-09" db="EMBL/GenBank/DDBJ databases">
        <authorList>
            <person name="Sun Q."/>
            <person name="Kim S."/>
        </authorList>
    </citation>
    <scope>NUCLEOTIDE SEQUENCE</scope>
    <source>
        <strain evidence="2">KCTC 23714</strain>
    </source>
</reference>
<evidence type="ECO:0000256" key="1">
    <source>
        <dbReference type="SAM" id="MobiDB-lite"/>
    </source>
</evidence>
<accession>A0A918J2Y7</accession>
<protein>
    <submittedName>
        <fullName evidence="2">Uncharacterized protein</fullName>
    </submittedName>
</protein>
<evidence type="ECO:0000313" key="3">
    <source>
        <dbReference type="Proteomes" id="UP000628984"/>
    </source>
</evidence>
<proteinExistence type="predicted"/>
<comment type="caution">
    <text evidence="2">The sequence shown here is derived from an EMBL/GenBank/DDBJ whole genome shotgun (WGS) entry which is preliminary data.</text>
</comment>
<feature type="compositionally biased region" description="Basic and acidic residues" evidence="1">
    <location>
        <begin position="56"/>
        <end position="72"/>
    </location>
</feature>
<keyword evidence="3" id="KW-1185">Reference proteome</keyword>
<evidence type="ECO:0000313" key="2">
    <source>
        <dbReference type="EMBL" id="GGW40366.1"/>
    </source>
</evidence>
<gene>
    <name evidence="2" type="ORF">GCM10011452_30920</name>
</gene>
<organism evidence="2 3">
    <name type="scientific">Gemmobacter lanyuensis</name>
    <dbReference type="NCBI Taxonomy" id="1054497"/>
    <lineage>
        <taxon>Bacteria</taxon>
        <taxon>Pseudomonadati</taxon>
        <taxon>Pseudomonadota</taxon>
        <taxon>Alphaproteobacteria</taxon>
        <taxon>Rhodobacterales</taxon>
        <taxon>Paracoccaceae</taxon>
        <taxon>Gemmobacter</taxon>
    </lineage>
</organism>
<name>A0A918J2Y7_9RHOB</name>
<dbReference type="EMBL" id="BMYQ01000012">
    <property type="protein sequence ID" value="GGW40366.1"/>
    <property type="molecule type" value="Genomic_DNA"/>
</dbReference>
<dbReference type="AlphaFoldDB" id="A0A918J2Y7"/>
<feature type="region of interest" description="Disordered" evidence="1">
    <location>
        <begin position="56"/>
        <end position="93"/>
    </location>
</feature>
<dbReference type="Proteomes" id="UP000628984">
    <property type="component" value="Unassembled WGS sequence"/>
</dbReference>
<sequence length="93" mass="10398">MAIRKRASSAQAEAVDRASTVAAAIQWRVVFMMLLPKLEVSMAPGHGRCLFDQRAKASDLRPKHEGAVDLRQRPPLQPGARLRTETPNPRRRT</sequence>
<reference evidence="2" key="1">
    <citation type="journal article" date="2014" name="Int. J. Syst. Evol. Microbiol.">
        <title>Complete genome sequence of Corynebacterium casei LMG S-19264T (=DSM 44701T), isolated from a smear-ripened cheese.</title>
        <authorList>
            <consortium name="US DOE Joint Genome Institute (JGI-PGF)"/>
            <person name="Walter F."/>
            <person name="Albersmeier A."/>
            <person name="Kalinowski J."/>
            <person name="Ruckert C."/>
        </authorList>
    </citation>
    <scope>NUCLEOTIDE SEQUENCE</scope>
    <source>
        <strain evidence="2">KCTC 23714</strain>
    </source>
</reference>